<reference evidence="1 2" key="1">
    <citation type="journal article" date="2024" name="G3 (Bethesda)">
        <title>Genome assembly of Hibiscus sabdariffa L. provides insights into metabolisms of medicinal natural products.</title>
        <authorList>
            <person name="Kim T."/>
        </authorList>
    </citation>
    <scope>NUCLEOTIDE SEQUENCE [LARGE SCALE GENOMIC DNA]</scope>
    <source>
        <strain evidence="1">TK-2024</strain>
        <tissue evidence="1">Old leaves</tissue>
    </source>
</reference>
<dbReference type="Proteomes" id="UP001472677">
    <property type="component" value="Unassembled WGS sequence"/>
</dbReference>
<keyword evidence="2" id="KW-1185">Reference proteome</keyword>
<protein>
    <submittedName>
        <fullName evidence="1">Uncharacterized protein</fullName>
    </submittedName>
</protein>
<comment type="caution">
    <text evidence="1">The sequence shown here is derived from an EMBL/GenBank/DDBJ whole genome shotgun (WGS) entry which is preliminary data.</text>
</comment>
<organism evidence="1 2">
    <name type="scientific">Hibiscus sabdariffa</name>
    <name type="common">roselle</name>
    <dbReference type="NCBI Taxonomy" id="183260"/>
    <lineage>
        <taxon>Eukaryota</taxon>
        <taxon>Viridiplantae</taxon>
        <taxon>Streptophyta</taxon>
        <taxon>Embryophyta</taxon>
        <taxon>Tracheophyta</taxon>
        <taxon>Spermatophyta</taxon>
        <taxon>Magnoliopsida</taxon>
        <taxon>eudicotyledons</taxon>
        <taxon>Gunneridae</taxon>
        <taxon>Pentapetalae</taxon>
        <taxon>rosids</taxon>
        <taxon>malvids</taxon>
        <taxon>Malvales</taxon>
        <taxon>Malvaceae</taxon>
        <taxon>Malvoideae</taxon>
        <taxon>Hibiscus</taxon>
    </lineage>
</organism>
<name>A0ABR2FE59_9ROSI</name>
<proteinExistence type="predicted"/>
<accession>A0ABR2FE59</accession>
<evidence type="ECO:0000313" key="1">
    <source>
        <dbReference type="EMBL" id="KAK8579170.1"/>
    </source>
</evidence>
<sequence>MTVCSPDVVPVMQDLATYSWPGAPCNFHLNVCPLDVVPVMQDLDTYSWTSRPVGDVVPQIQLAQLSREITSFLARLCVLQATWSPPVPALDLASSS</sequence>
<gene>
    <name evidence="1" type="ORF">V6N12_069499</name>
</gene>
<dbReference type="EMBL" id="JBBPBM010000006">
    <property type="protein sequence ID" value="KAK8579170.1"/>
    <property type="molecule type" value="Genomic_DNA"/>
</dbReference>
<evidence type="ECO:0000313" key="2">
    <source>
        <dbReference type="Proteomes" id="UP001472677"/>
    </source>
</evidence>